<dbReference type="EMBL" id="UINC01001039">
    <property type="protein sequence ID" value="SUZ68452.1"/>
    <property type="molecule type" value="Genomic_DNA"/>
</dbReference>
<evidence type="ECO:0000256" key="1">
    <source>
        <dbReference type="SAM" id="MobiDB-lite"/>
    </source>
</evidence>
<sequence>MWVIADRCSGDSCRGMEDRTGEET</sequence>
<evidence type="ECO:0000313" key="2">
    <source>
        <dbReference type="EMBL" id="SUZ68452.1"/>
    </source>
</evidence>
<gene>
    <name evidence="2" type="ORF">METZ01_LOCUS21306</name>
</gene>
<reference evidence="2" key="1">
    <citation type="submission" date="2018-05" db="EMBL/GenBank/DDBJ databases">
        <authorList>
            <person name="Lanie J.A."/>
            <person name="Ng W.-L."/>
            <person name="Kazmierczak K.M."/>
            <person name="Andrzejewski T.M."/>
            <person name="Davidsen T.M."/>
            <person name="Wayne K.J."/>
            <person name="Tettelin H."/>
            <person name="Glass J.I."/>
            <person name="Rusch D."/>
            <person name="Podicherti R."/>
            <person name="Tsui H.-C.T."/>
            <person name="Winkler M.E."/>
        </authorList>
    </citation>
    <scope>NUCLEOTIDE SEQUENCE</scope>
</reference>
<protein>
    <submittedName>
        <fullName evidence="2">Uncharacterized protein</fullName>
    </submittedName>
</protein>
<name>A0A381PN63_9ZZZZ</name>
<organism evidence="2">
    <name type="scientific">marine metagenome</name>
    <dbReference type="NCBI Taxonomy" id="408172"/>
    <lineage>
        <taxon>unclassified sequences</taxon>
        <taxon>metagenomes</taxon>
        <taxon>ecological metagenomes</taxon>
    </lineage>
</organism>
<accession>A0A381PN63</accession>
<proteinExistence type="predicted"/>
<dbReference type="AlphaFoldDB" id="A0A381PN63"/>
<feature type="region of interest" description="Disordered" evidence="1">
    <location>
        <begin position="1"/>
        <end position="24"/>
    </location>
</feature>
<feature type="compositionally biased region" description="Basic and acidic residues" evidence="1">
    <location>
        <begin position="14"/>
        <end position="24"/>
    </location>
</feature>